<dbReference type="FunFam" id="3.40.50.150:FF:000725">
    <property type="entry name" value="Glutathione S-transferase, C-terminal domain-containing"/>
    <property type="match status" value="1"/>
</dbReference>
<name>A0A147BNG0_IXORI</name>
<dbReference type="InterPro" id="IPR029063">
    <property type="entry name" value="SAM-dependent_MTases_sf"/>
</dbReference>
<dbReference type="GO" id="GO:0005737">
    <property type="term" value="C:cytoplasm"/>
    <property type="evidence" value="ECO:0007669"/>
    <property type="project" value="TreeGrafter"/>
</dbReference>
<reference evidence="3" key="1">
    <citation type="journal article" date="2018" name="PLoS Negl. Trop. Dis.">
        <title>Sialome diversity of ticks revealed by RNAseq of single tick salivary glands.</title>
        <authorList>
            <person name="Perner J."/>
            <person name="Kropackova S."/>
            <person name="Kopacek P."/>
            <person name="Ribeiro J.M."/>
        </authorList>
    </citation>
    <scope>NUCLEOTIDE SEQUENCE</scope>
    <source>
        <strain evidence="3">Siblings of single egg batch collected in Ceske Budejovice</strain>
        <tissue evidence="3">Salivary glands</tissue>
    </source>
</reference>
<feature type="domain" description="GST C-terminal" evidence="2">
    <location>
        <begin position="119"/>
        <end position="300"/>
    </location>
</feature>
<dbReference type="SUPFAM" id="SSF47616">
    <property type="entry name" value="GST C-terminal domain-like"/>
    <property type="match status" value="1"/>
</dbReference>
<reference evidence="4" key="2">
    <citation type="submission" date="2019-12" db="EMBL/GenBank/DDBJ databases">
        <title>An insight into the sialome of adult female Ixodes ricinus ticks feeding for 6 days.</title>
        <authorList>
            <person name="Perner J."/>
            <person name="Ribeiro J.M.C."/>
        </authorList>
    </citation>
    <scope>NUCLEOTIDE SEQUENCE</scope>
    <source>
        <strain evidence="4">Semi-engorged</strain>
        <tissue evidence="4">Salivary glands</tissue>
    </source>
</reference>
<dbReference type="InterPro" id="IPR025714">
    <property type="entry name" value="Methyltranfer_dom"/>
</dbReference>
<evidence type="ECO:0000256" key="1">
    <source>
        <dbReference type="ARBA" id="ARBA00008797"/>
    </source>
</evidence>
<dbReference type="PANTHER" id="PTHR13369">
    <property type="match status" value="1"/>
</dbReference>
<dbReference type="PANTHER" id="PTHR13369:SF0">
    <property type="entry name" value="GLUTATHIONE S-TRANSFERASE C-TERMINAL DOMAIN-CONTAINING PROTEIN"/>
    <property type="match status" value="1"/>
</dbReference>
<proteinExistence type="inferred from homology"/>
<keyword evidence="3" id="KW-0808">Transferase</keyword>
<evidence type="ECO:0000313" key="4">
    <source>
        <dbReference type="EMBL" id="MXV00189.1"/>
    </source>
</evidence>
<protein>
    <submittedName>
        <fullName evidence="4">Putative glutathione s-transferase c-terminal domain-containing protein</fullName>
    </submittedName>
    <submittedName>
        <fullName evidence="3">Putative glutathione s-transferase c-terminal domain-containing-containing protein</fullName>
    </submittedName>
</protein>
<dbReference type="PROSITE" id="PS50405">
    <property type="entry name" value="GST_CTER"/>
    <property type="match status" value="1"/>
</dbReference>
<dbReference type="GO" id="GO:0016740">
    <property type="term" value="F:transferase activity"/>
    <property type="evidence" value="ECO:0007669"/>
    <property type="project" value="UniProtKB-KW"/>
</dbReference>
<evidence type="ECO:0000259" key="2">
    <source>
        <dbReference type="PROSITE" id="PS50405"/>
    </source>
</evidence>
<organism evidence="3">
    <name type="scientific">Ixodes ricinus</name>
    <name type="common">Common tick</name>
    <name type="synonym">Acarus ricinus</name>
    <dbReference type="NCBI Taxonomy" id="34613"/>
    <lineage>
        <taxon>Eukaryota</taxon>
        <taxon>Metazoa</taxon>
        <taxon>Ecdysozoa</taxon>
        <taxon>Arthropoda</taxon>
        <taxon>Chelicerata</taxon>
        <taxon>Arachnida</taxon>
        <taxon>Acari</taxon>
        <taxon>Parasitiformes</taxon>
        <taxon>Ixodida</taxon>
        <taxon>Ixodoidea</taxon>
        <taxon>Ixodidae</taxon>
        <taxon>Ixodinae</taxon>
        <taxon>Ixodes</taxon>
    </lineage>
</organism>
<sequence length="591" mass="65814">MKRDQLLMLSASDNDADSLEVPLCTLIVLYSFSICGIGDIQVVLVDIGQSQHDNQRSFTVPYDILQKLNCTLMDKEVIPKPLSDCKPPAVYLTDKVTCIGGLAGVLRWALSHRVACTADPFCRALLGFRGGSLAACSESSLWTSFCEIDIHRAVFKLRNPKVLEESRVQLPEELLLLEAHLRQPVKTHNIRRRQQQVLKDARRAALSPASNKCPNPETLPELEHRYVEGFDHTLADVVLFPCVHICLTELRSRVIHEELVSALPLTVKWYERIAADERSKQALDALGLVPLSSVQQKQRMAIEEAELPRDSLYSTHPDRTRPRIRHKDPALIVQRLEKAGVVPNLQPNPGSDSLPLPWHAYPSLVHPLGGGLPSDRASRKCQQIENLVVLALRRTFDGCTVVDFCSGGGHVGIVIAYLRPDCSVVMIENKEESMRRARDRILALGLCNVTLYQCNMDYYIGDFDVGVSLHACGVATDLVLRKCIQRRAAFVSCPCCYGAMKGTAEVSYPLSKVFREAGMSEEDYVLLCHYADRTERDTPTCQQGHHCMGLVDRDRASNAEEFGYSVVLTQMCPADCSPKGLVLLGTWDKAK</sequence>
<dbReference type="SUPFAM" id="SSF53335">
    <property type="entry name" value="S-adenosyl-L-methionine-dependent methyltransferases"/>
    <property type="match status" value="1"/>
</dbReference>
<dbReference type="AlphaFoldDB" id="A0A147BNG0"/>
<dbReference type="InterPro" id="IPR010987">
    <property type="entry name" value="Glutathione-S-Trfase_C-like"/>
</dbReference>
<dbReference type="Pfam" id="PF13679">
    <property type="entry name" value="Methyltransf_32"/>
    <property type="match status" value="1"/>
</dbReference>
<dbReference type="EMBL" id="GIFC01018105">
    <property type="protein sequence ID" value="MXV00189.1"/>
    <property type="molecule type" value="Transcribed_RNA"/>
</dbReference>
<accession>A0A147BNG0</accession>
<dbReference type="InterPro" id="IPR036282">
    <property type="entry name" value="Glutathione-S-Trfase_C_sf"/>
</dbReference>
<dbReference type="EMBL" id="GEGO01003097">
    <property type="protein sequence ID" value="JAR92307.1"/>
    <property type="molecule type" value="Transcribed_RNA"/>
</dbReference>
<evidence type="ECO:0000313" key="3">
    <source>
        <dbReference type="EMBL" id="JAR92307.1"/>
    </source>
</evidence>
<dbReference type="Gene3D" id="3.40.50.150">
    <property type="entry name" value="Vaccinia Virus protein VP39"/>
    <property type="match status" value="1"/>
</dbReference>
<dbReference type="CDD" id="cd02440">
    <property type="entry name" value="AdoMet_MTases"/>
    <property type="match status" value="1"/>
</dbReference>
<comment type="similarity">
    <text evidence="1">Belongs to the GSTCD family.</text>
</comment>